<comment type="caution">
    <text evidence="1">The sequence shown here is derived from an EMBL/GenBank/DDBJ whole genome shotgun (WGS) entry which is preliminary data.</text>
</comment>
<name>A0ABP9DMH0_9BACT</name>
<dbReference type="NCBIfam" id="TIGR03696">
    <property type="entry name" value="Rhs_assc_core"/>
    <property type="match status" value="1"/>
</dbReference>
<protein>
    <recommendedName>
        <fullName evidence="3">RHS repeat-associated core domain-containing protein</fullName>
    </recommendedName>
</protein>
<keyword evidence="2" id="KW-1185">Reference proteome</keyword>
<dbReference type="EMBL" id="BAABJX010000059">
    <property type="protein sequence ID" value="GAA4848769.1"/>
    <property type="molecule type" value="Genomic_DNA"/>
</dbReference>
<evidence type="ECO:0000313" key="2">
    <source>
        <dbReference type="Proteomes" id="UP001500298"/>
    </source>
</evidence>
<sequence length="81" mass="9039">MSAGAGTGFKYTYNGKEEQGETGWLDYGARMYDPAVGRWFGVDPLYQYTSGYTYVGNNPIKMIDPTGLWGDPFDKEDGLHL</sequence>
<dbReference type="Proteomes" id="UP001500298">
    <property type="component" value="Unassembled WGS sequence"/>
</dbReference>
<dbReference type="Gene3D" id="2.180.10.10">
    <property type="entry name" value="RHS repeat-associated core"/>
    <property type="match status" value="1"/>
</dbReference>
<evidence type="ECO:0000313" key="1">
    <source>
        <dbReference type="EMBL" id="GAA4848769.1"/>
    </source>
</evidence>
<dbReference type="PANTHER" id="PTHR32305">
    <property type="match status" value="1"/>
</dbReference>
<proteinExistence type="predicted"/>
<gene>
    <name evidence="1" type="ORF">GCM10023331_36900</name>
</gene>
<dbReference type="PANTHER" id="PTHR32305:SF15">
    <property type="entry name" value="PROTEIN RHSA-RELATED"/>
    <property type="match status" value="1"/>
</dbReference>
<dbReference type="RefSeq" id="WP_345374534.1">
    <property type="nucleotide sequence ID" value="NZ_BAABJX010000059.1"/>
</dbReference>
<accession>A0ABP9DMH0</accession>
<dbReference type="InterPro" id="IPR050708">
    <property type="entry name" value="T6SS_VgrG/RHS"/>
</dbReference>
<reference evidence="2" key="1">
    <citation type="journal article" date="2019" name="Int. J. Syst. Evol. Microbiol.">
        <title>The Global Catalogue of Microorganisms (GCM) 10K type strain sequencing project: providing services to taxonomists for standard genome sequencing and annotation.</title>
        <authorList>
            <consortium name="The Broad Institute Genomics Platform"/>
            <consortium name="The Broad Institute Genome Sequencing Center for Infectious Disease"/>
            <person name="Wu L."/>
            <person name="Ma J."/>
        </authorList>
    </citation>
    <scope>NUCLEOTIDE SEQUENCE [LARGE SCALE GENOMIC DNA]</scope>
    <source>
        <strain evidence="2">JCM 18326</strain>
    </source>
</reference>
<evidence type="ECO:0008006" key="3">
    <source>
        <dbReference type="Google" id="ProtNLM"/>
    </source>
</evidence>
<dbReference type="InterPro" id="IPR022385">
    <property type="entry name" value="Rhs_assc_core"/>
</dbReference>
<organism evidence="1 2">
    <name type="scientific">Algivirga pacifica</name>
    <dbReference type="NCBI Taxonomy" id="1162670"/>
    <lineage>
        <taxon>Bacteria</taxon>
        <taxon>Pseudomonadati</taxon>
        <taxon>Bacteroidota</taxon>
        <taxon>Cytophagia</taxon>
        <taxon>Cytophagales</taxon>
        <taxon>Flammeovirgaceae</taxon>
        <taxon>Algivirga</taxon>
    </lineage>
</organism>